<organism evidence="5 6">
    <name type="scientific">Lacticaseibacillus saniviri JCM 17471 = DSM 24301</name>
    <dbReference type="NCBI Taxonomy" id="1293598"/>
    <lineage>
        <taxon>Bacteria</taxon>
        <taxon>Bacillati</taxon>
        <taxon>Bacillota</taxon>
        <taxon>Bacilli</taxon>
        <taxon>Lactobacillales</taxon>
        <taxon>Lactobacillaceae</taxon>
        <taxon>Lacticaseibacillus</taxon>
    </lineage>
</organism>
<dbReference type="RefSeq" id="WP_054776972.1">
    <property type="nucleotide sequence ID" value="NZ_BBBX01000006.1"/>
</dbReference>
<evidence type="ECO:0000256" key="4">
    <source>
        <dbReference type="ARBA" id="ARBA00048574"/>
    </source>
</evidence>
<dbReference type="GO" id="GO:0016829">
    <property type="term" value="F:lyase activity"/>
    <property type="evidence" value="ECO:0007669"/>
    <property type="project" value="UniProtKB-KW"/>
</dbReference>
<keyword evidence="3" id="KW-0548">Nucleotidyltransferase</keyword>
<accession>A0A0R2MWC0</accession>
<evidence type="ECO:0000313" key="5">
    <source>
        <dbReference type="EMBL" id="KRO17196.1"/>
    </source>
</evidence>
<dbReference type="STRING" id="1293598.IV56_GL000523"/>
<keyword evidence="6" id="KW-1185">Reference proteome</keyword>
<reference evidence="5 6" key="1">
    <citation type="journal article" date="2015" name="Genome Announc.">
        <title>Expanding the biotechnology potential of lactobacilli through comparative genomics of 213 strains and associated genera.</title>
        <authorList>
            <person name="Sun Z."/>
            <person name="Harris H.M."/>
            <person name="McCann A."/>
            <person name="Guo C."/>
            <person name="Argimon S."/>
            <person name="Zhang W."/>
            <person name="Yang X."/>
            <person name="Jeffery I.B."/>
            <person name="Cooney J.C."/>
            <person name="Kagawa T.F."/>
            <person name="Liu W."/>
            <person name="Song Y."/>
            <person name="Salvetti E."/>
            <person name="Wrobel A."/>
            <person name="Rasinkangas P."/>
            <person name="Parkhill J."/>
            <person name="Rea M.C."/>
            <person name="O'Sullivan O."/>
            <person name="Ritari J."/>
            <person name="Douillard F.P."/>
            <person name="Paul Ross R."/>
            <person name="Yang R."/>
            <person name="Briner A.E."/>
            <person name="Felis G.E."/>
            <person name="de Vos W.M."/>
            <person name="Barrangou R."/>
            <person name="Klaenhammer T.R."/>
            <person name="Caufield P.W."/>
            <person name="Cui Y."/>
            <person name="Zhang H."/>
            <person name="O'Toole P.W."/>
        </authorList>
    </citation>
    <scope>NUCLEOTIDE SEQUENCE [LARGE SCALE GENOMIC DNA]</scope>
    <source>
        <strain evidence="5 6">DSM 24301</strain>
    </source>
</reference>
<dbReference type="InterPro" id="IPR005551">
    <property type="entry name" value="CitX"/>
</dbReference>
<dbReference type="NCBIfam" id="NF002383">
    <property type="entry name" value="PRK01392.1"/>
    <property type="match status" value="1"/>
</dbReference>
<keyword evidence="5" id="KW-0456">Lyase</keyword>
<dbReference type="Proteomes" id="UP000050969">
    <property type="component" value="Unassembled WGS sequence"/>
</dbReference>
<comment type="catalytic activity">
    <reaction evidence="4">
        <text>apo-[citrate lyase ACP] + 2'-(5''-triphospho-alpha-D-ribosyl)-3'-dephospho-CoA = holo-[citrate lyase ACP] + diphosphate</text>
        <dbReference type="Rhea" id="RHEA:16333"/>
        <dbReference type="Rhea" id="RHEA-COMP:10157"/>
        <dbReference type="Rhea" id="RHEA-COMP:10158"/>
        <dbReference type="ChEBI" id="CHEBI:29999"/>
        <dbReference type="ChEBI" id="CHEBI:33019"/>
        <dbReference type="ChEBI" id="CHEBI:61378"/>
        <dbReference type="ChEBI" id="CHEBI:82683"/>
        <dbReference type="EC" id="2.7.7.61"/>
    </reaction>
</comment>
<name>A0A0R2MWC0_9LACO</name>
<dbReference type="GO" id="GO:0051191">
    <property type="term" value="P:prosthetic group biosynthetic process"/>
    <property type="evidence" value="ECO:0007669"/>
    <property type="project" value="InterPro"/>
</dbReference>
<dbReference type="GO" id="GO:0050519">
    <property type="term" value="F:holo-citrate lyase synthase activity"/>
    <property type="evidence" value="ECO:0007669"/>
    <property type="project" value="UniProtKB-EC"/>
</dbReference>
<gene>
    <name evidence="5" type="ORF">IV56_GL000523</name>
</gene>
<dbReference type="EC" id="2.7.7.61" evidence="1"/>
<dbReference type="AlphaFoldDB" id="A0A0R2MWC0"/>
<protein>
    <recommendedName>
        <fullName evidence="1">citrate lyase holo-[acyl-carrier protein] synthase</fullName>
        <ecNumber evidence="1">2.7.7.61</ecNumber>
    </recommendedName>
</protein>
<evidence type="ECO:0000256" key="2">
    <source>
        <dbReference type="ARBA" id="ARBA00022679"/>
    </source>
</evidence>
<dbReference type="NCBIfam" id="TIGR03124">
    <property type="entry name" value="citrate_citX"/>
    <property type="match status" value="1"/>
</dbReference>
<evidence type="ECO:0000256" key="3">
    <source>
        <dbReference type="ARBA" id="ARBA00022695"/>
    </source>
</evidence>
<dbReference type="EMBL" id="JQCE01000021">
    <property type="protein sequence ID" value="KRO17196.1"/>
    <property type="molecule type" value="Genomic_DNA"/>
</dbReference>
<evidence type="ECO:0000313" key="6">
    <source>
        <dbReference type="Proteomes" id="UP000050969"/>
    </source>
</evidence>
<sequence length="177" mass="19749">MSELTGQAIALPQMLMAKEQRRQRQIAWLADAPGATLVWLTLRIPGPIKTNARIEALFQQVIQQLQQQWDSKLIHQEMWRLSTGPEAAFLVTVEAKQLKQEMMLLEQKSGFYQLLDLDVIVPAADGVQSISRTTFELPPRPCLVCGGDAKSCSRSRRHGLATVQDVVASIIEKGELS</sequence>
<evidence type="ECO:0000256" key="1">
    <source>
        <dbReference type="ARBA" id="ARBA00012524"/>
    </source>
</evidence>
<comment type="caution">
    <text evidence="5">The sequence shown here is derived from an EMBL/GenBank/DDBJ whole genome shotgun (WGS) entry which is preliminary data.</text>
</comment>
<proteinExistence type="predicted"/>
<dbReference type="Pfam" id="PF03802">
    <property type="entry name" value="CitX"/>
    <property type="match status" value="1"/>
</dbReference>
<keyword evidence="2" id="KW-0808">Transferase</keyword>
<dbReference type="PATRIC" id="fig|1293598.4.peg.557"/>